<dbReference type="PANTHER" id="PTHR22794:SF2">
    <property type="entry name" value="THAP DOMAIN-CONTAINING PROTEIN 11"/>
    <property type="match status" value="1"/>
</dbReference>
<evidence type="ECO:0000313" key="2">
    <source>
        <dbReference type="EMBL" id="QLG73463.1"/>
    </source>
</evidence>
<accession>A0A7H9B4S4</accession>
<feature type="region of interest" description="Disordered" evidence="1">
    <location>
        <begin position="272"/>
        <end position="307"/>
    </location>
</feature>
<gene>
    <name evidence="2" type="ORF">HG535_0E05470</name>
</gene>
<feature type="region of interest" description="Disordered" evidence="1">
    <location>
        <begin position="1"/>
        <end position="50"/>
    </location>
</feature>
<feature type="compositionally biased region" description="Polar residues" evidence="1">
    <location>
        <begin position="428"/>
        <end position="444"/>
    </location>
</feature>
<feature type="compositionally biased region" description="Acidic residues" evidence="1">
    <location>
        <begin position="153"/>
        <end position="178"/>
    </location>
</feature>
<name>A0A7H9B4S4_ZYGMR</name>
<feature type="compositionally biased region" description="Polar residues" evidence="1">
    <location>
        <begin position="334"/>
        <end position="349"/>
    </location>
</feature>
<dbReference type="OrthoDB" id="5430106at2759"/>
<protein>
    <submittedName>
        <fullName evidence="2">Uncharacterized protein</fullName>
    </submittedName>
</protein>
<feature type="region of interest" description="Disordered" evidence="1">
    <location>
        <begin position="424"/>
        <end position="454"/>
    </location>
</feature>
<feature type="region of interest" description="Disordered" evidence="1">
    <location>
        <begin position="134"/>
        <end position="214"/>
    </location>
</feature>
<feature type="region of interest" description="Disordered" evidence="1">
    <location>
        <begin position="662"/>
        <end position="701"/>
    </location>
</feature>
<proteinExistence type="predicted"/>
<dbReference type="GO" id="GO:0031929">
    <property type="term" value="P:TOR signaling"/>
    <property type="evidence" value="ECO:0007669"/>
    <property type="project" value="InterPro"/>
</dbReference>
<sequence>MGHRSRSLRSDVEMSGAHSHGKGGTQSSSNVGVHPTRPFRQFSTRSRAKSSASFKGLHRIVANECVGDADDNIVNESGFKKSKSSDSLCRKRALSGLNMTALGRVRSHPAQPAMWRSGSDTSCNSFSAAQTIGIKPSKNKSTHSVVDMRDGEELYDNDSTTDEEVEYFTDEEEEDEENDMKSSNDISSDRANNSGDNEKVDHRESSENSLSENSRSVLLSKTFSDLTIPFPEKDNDNQVINQPSYKVPSNLIKRKDINEEHLLKEHAIEEPHKSETGFEIEGDDDKITNNERDDEPNNVEIDEDGDDHISHPDMNEFISDNDIVGISNSLTRQANNHGSINTPGLTDNKNFIDDKKREENEDGYDTDKASSTNEDYVPNMFLSQSTGVERRFEQLPSMQNPFADDFPINSNNKKQDIITAYDNDGTHNKNFLNSSDDTGVSQGQFPKEPKQQHFPNPILGLTTSLQGSGTGSSQGLARMENFLQKRASQNSILRSDLRSLLSSERPQSLQREQVSSSNVNNFAQFLKSDGIDGDSRTQRKLWLQRENSIMDLSSHNDGNDPIFMASNVEVKREFERISREYINVRRFASPVEEALMRIETSQMAIGIKGSQRTDSDINDIITPNYGSKYTKVDEFLPQTENTKLHRILSGIWKEESALFNKDTNPLNKQKSNSGSHKHFQSNRDSLRNAMGSGPGPHQRMVNSLQPTTRAVHRRMENSIHQQRT</sequence>
<dbReference type="AlphaFoldDB" id="A0A7H9B4S4"/>
<dbReference type="PANTHER" id="PTHR22794">
    <property type="entry name" value="THAP DOMAIN PROTEIN 11"/>
    <property type="match status" value="1"/>
</dbReference>
<dbReference type="GO" id="GO:0000329">
    <property type="term" value="C:fungal-type vacuole membrane"/>
    <property type="evidence" value="ECO:0007669"/>
    <property type="project" value="TreeGrafter"/>
</dbReference>
<feature type="compositionally biased region" description="Polar residues" evidence="1">
    <location>
        <begin position="181"/>
        <end position="195"/>
    </location>
</feature>
<dbReference type="Pfam" id="PF10452">
    <property type="entry name" value="TCO89"/>
    <property type="match status" value="1"/>
</dbReference>
<dbReference type="GeneID" id="59237205"/>
<feature type="compositionally biased region" description="Acidic residues" evidence="1">
    <location>
        <begin position="292"/>
        <end position="306"/>
    </location>
</feature>
<feature type="compositionally biased region" description="Polar residues" evidence="1">
    <location>
        <begin position="662"/>
        <end position="674"/>
    </location>
</feature>
<evidence type="ECO:0000256" key="1">
    <source>
        <dbReference type="SAM" id="MobiDB-lite"/>
    </source>
</evidence>
<evidence type="ECO:0000313" key="3">
    <source>
        <dbReference type="Proteomes" id="UP000509704"/>
    </source>
</evidence>
<dbReference type="InterPro" id="IPR018857">
    <property type="entry name" value="TORC1_cplx_su_TCO89"/>
</dbReference>
<dbReference type="EMBL" id="CP058608">
    <property type="protein sequence ID" value="QLG73463.1"/>
    <property type="molecule type" value="Genomic_DNA"/>
</dbReference>
<dbReference type="RefSeq" id="XP_037145190.1">
    <property type="nucleotide sequence ID" value="XM_037289295.1"/>
</dbReference>
<organism evidence="2 3">
    <name type="scientific">Zygotorulaspora mrakii</name>
    <name type="common">Zygosaccharomyces mrakii</name>
    <dbReference type="NCBI Taxonomy" id="42260"/>
    <lineage>
        <taxon>Eukaryota</taxon>
        <taxon>Fungi</taxon>
        <taxon>Dikarya</taxon>
        <taxon>Ascomycota</taxon>
        <taxon>Saccharomycotina</taxon>
        <taxon>Saccharomycetes</taxon>
        <taxon>Saccharomycetales</taxon>
        <taxon>Saccharomycetaceae</taxon>
        <taxon>Zygotorulaspora</taxon>
    </lineage>
</organism>
<feature type="compositionally biased region" description="Basic and acidic residues" evidence="1">
    <location>
        <begin position="196"/>
        <end position="206"/>
    </location>
</feature>
<keyword evidence="3" id="KW-1185">Reference proteome</keyword>
<dbReference type="KEGG" id="zmk:HG535_0E05470"/>
<reference evidence="2 3" key="1">
    <citation type="submission" date="2020-07" db="EMBL/GenBank/DDBJ databases">
        <title>The yeast mating-type switching endonuclease HO is a domesticated member of an unorthodox homing genetic element family.</title>
        <authorList>
            <person name="Coughlan A.Y."/>
            <person name="Lombardi L."/>
            <person name="Braun-Galleani S."/>
            <person name="Martos A.R."/>
            <person name="Galeote V."/>
            <person name="Bigey F."/>
            <person name="Dequin S."/>
            <person name="Byrne K.P."/>
            <person name="Wolfe K.H."/>
        </authorList>
    </citation>
    <scope>NUCLEOTIDE SEQUENCE [LARGE SCALE GENOMIC DNA]</scope>
    <source>
        <strain evidence="2 3">NRRL Y-6702</strain>
    </source>
</reference>
<feature type="compositionally biased region" description="Basic and acidic residues" evidence="1">
    <location>
        <begin position="350"/>
        <end position="359"/>
    </location>
</feature>
<dbReference type="InterPro" id="IPR018247">
    <property type="entry name" value="EF_Hand_1_Ca_BS"/>
</dbReference>
<feature type="region of interest" description="Disordered" evidence="1">
    <location>
        <begin position="334"/>
        <end position="374"/>
    </location>
</feature>
<dbReference type="GO" id="GO:0031931">
    <property type="term" value="C:TORC1 complex"/>
    <property type="evidence" value="ECO:0007669"/>
    <property type="project" value="InterPro"/>
</dbReference>
<dbReference type="Proteomes" id="UP000509704">
    <property type="component" value="Chromosome 5"/>
</dbReference>
<feature type="compositionally biased region" description="Polar residues" evidence="1">
    <location>
        <begin position="41"/>
        <end position="50"/>
    </location>
</feature>
<dbReference type="PROSITE" id="PS00018">
    <property type="entry name" value="EF_HAND_1"/>
    <property type="match status" value="1"/>
</dbReference>